<evidence type="ECO:0000256" key="3">
    <source>
        <dbReference type="ARBA" id="ARBA00022692"/>
    </source>
</evidence>
<evidence type="ECO:0000256" key="6">
    <source>
        <dbReference type="SAM" id="Phobius"/>
    </source>
</evidence>
<evidence type="ECO:0000313" key="8">
    <source>
        <dbReference type="EMBL" id="OYN87468.1"/>
    </source>
</evidence>
<evidence type="ECO:0000313" key="9">
    <source>
        <dbReference type="Proteomes" id="UP000216533"/>
    </source>
</evidence>
<evidence type="ECO:0000256" key="4">
    <source>
        <dbReference type="ARBA" id="ARBA00022989"/>
    </source>
</evidence>
<proteinExistence type="inferred from homology"/>
<dbReference type="AlphaFoldDB" id="A0A255E7C2"/>
<dbReference type="Proteomes" id="UP000216533">
    <property type="component" value="Unassembled WGS sequence"/>
</dbReference>
<comment type="subcellular location">
    <subcellularLocation>
        <location evidence="1">Membrane</location>
        <topology evidence="1">Multi-pass membrane protein</topology>
    </subcellularLocation>
</comment>
<protein>
    <submittedName>
        <fullName evidence="8">Cytochrome C biogenesis protein ResC</fullName>
    </submittedName>
</protein>
<dbReference type="PANTHER" id="PTHR31272">
    <property type="entry name" value="CYTOCHROME C-TYPE BIOGENESIS PROTEIN HI_1454-RELATED"/>
    <property type="match status" value="1"/>
</dbReference>
<reference evidence="8 9" key="1">
    <citation type="submission" date="2017-07" db="EMBL/GenBank/DDBJ databases">
        <title>Draft whole genome sequences of clinical Proprionibacteriaceae strains.</title>
        <authorList>
            <person name="Bernier A.-M."/>
            <person name="Bernard K."/>
            <person name="Domingo M.-C."/>
        </authorList>
    </citation>
    <scope>NUCLEOTIDE SEQUENCE [LARGE SCALE GENOMIC DNA]</scope>
    <source>
        <strain evidence="8 9">NML 160184</strain>
    </source>
</reference>
<feature type="transmembrane region" description="Helical" evidence="6">
    <location>
        <begin position="102"/>
        <end position="125"/>
    </location>
</feature>
<feature type="domain" description="Cytochrome C biogenesis protein transmembrane" evidence="7">
    <location>
        <begin position="21"/>
        <end position="237"/>
    </location>
</feature>
<comment type="caution">
    <text evidence="8">The sequence shown here is derived from an EMBL/GenBank/DDBJ whole genome shotgun (WGS) entry which is preliminary data.</text>
</comment>
<comment type="similarity">
    <text evidence="2">Belongs to the DsbD family.</text>
</comment>
<name>A0A255E7C2_9ACTN</name>
<keyword evidence="5 6" id="KW-0472">Membrane</keyword>
<evidence type="ECO:0000256" key="5">
    <source>
        <dbReference type="ARBA" id="ARBA00023136"/>
    </source>
</evidence>
<dbReference type="InterPro" id="IPR003834">
    <property type="entry name" value="Cyt_c_assmbl_TM_dom"/>
</dbReference>
<evidence type="ECO:0000256" key="2">
    <source>
        <dbReference type="ARBA" id="ARBA00006143"/>
    </source>
</evidence>
<dbReference type="InterPro" id="IPR051790">
    <property type="entry name" value="Cytochrome_c-biogenesis_DsbD"/>
</dbReference>
<feature type="transmembrane region" description="Helical" evidence="6">
    <location>
        <begin position="179"/>
        <end position="205"/>
    </location>
</feature>
<evidence type="ECO:0000256" key="1">
    <source>
        <dbReference type="ARBA" id="ARBA00004141"/>
    </source>
</evidence>
<gene>
    <name evidence="8" type="ORF">CGZ92_07060</name>
</gene>
<accession>A0A255E7C2</accession>
<dbReference type="RefSeq" id="WP_094450690.1">
    <property type="nucleotide sequence ID" value="NZ_NMVI01000016.1"/>
</dbReference>
<dbReference type="Pfam" id="PF02683">
    <property type="entry name" value="DsbD_TM"/>
    <property type="match status" value="1"/>
</dbReference>
<evidence type="ECO:0000259" key="7">
    <source>
        <dbReference type="Pfam" id="PF02683"/>
    </source>
</evidence>
<dbReference type="EMBL" id="NMVI01000016">
    <property type="protein sequence ID" value="OYN87468.1"/>
    <property type="molecule type" value="Genomic_DNA"/>
</dbReference>
<keyword evidence="3 6" id="KW-0812">Transmembrane</keyword>
<dbReference type="GO" id="GO:0017004">
    <property type="term" value="P:cytochrome complex assembly"/>
    <property type="evidence" value="ECO:0007669"/>
    <property type="project" value="InterPro"/>
</dbReference>
<feature type="transmembrane region" description="Helical" evidence="6">
    <location>
        <begin position="226"/>
        <end position="244"/>
    </location>
</feature>
<dbReference type="GO" id="GO:0016020">
    <property type="term" value="C:membrane"/>
    <property type="evidence" value="ECO:0007669"/>
    <property type="project" value="UniProtKB-SubCell"/>
</dbReference>
<keyword evidence="4 6" id="KW-1133">Transmembrane helix</keyword>
<feature type="transmembrane region" description="Helical" evidence="6">
    <location>
        <begin position="67"/>
        <end position="96"/>
    </location>
</feature>
<feature type="transmembrane region" description="Helical" evidence="6">
    <location>
        <begin position="20"/>
        <end position="37"/>
    </location>
</feature>
<organism evidence="8 9">
    <name type="scientific">Parenemella sanctibonifatiensis</name>
    <dbReference type="NCBI Taxonomy" id="2016505"/>
    <lineage>
        <taxon>Bacteria</taxon>
        <taxon>Bacillati</taxon>
        <taxon>Actinomycetota</taxon>
        <taxon>Actinomycetes</taxon>
        <taxon>Propionibacteriales</taxon>
        <taxon>Propionibacteriaceae</taxon>
        <taxon>Parenemella</taxon>
    </lineage>
</organism>
<sequence>MTLTASIGETFSQTALSGPMLLAIPVAILAGAVSFFSPCVLPLVPGYVGYVTGLGAAALTDRKISRVVIGVSLFIAGFATVFVSMGLAFSLAGVLLSQWADVLNRVMGVVVIIAGIVFMGGIGMFQRTARITKRPPAGLWGAPALGATFAFSWAPCMGPTLAAVLALSTSFGVTGTDGIWRGALLTLMYCLGLGVPFIVVAVLIVKGTGRLQWARGHHLLISRIGGAMLIIIGVLLVSGVWTQWVNSLQGMIGGFETII</sequence>
<dbReference type="PANTHER" id="PTHR31272:SF4">
    <property type="entry name" value="CYTOCHROME C-TYPE BIOGENESIS PROTEIN HI_1454-RELATED"/>
    <property type="match status" value="1"/>
</dbReference>
<feature type="transmembrane region" description="Helical" evidence="6">
    <location>
        <begin position="137"/>
        <end position="167"/>
    </location>
</feature>